<dbReference type="Proteomes" id="UP000238164">
    <property type="component" value="Chromosome 1"/>
</dbReference>
<accession>A0A2N9JGF7</accession>
<keyword evidence="2" id="KW-1185">Reference proteome</keyword>
<reference evidence="1 2" key="1">
    <citation type="submission" date="2018-02" db="EMBL/GenBank/DDBJ databases">
        <authorList>
            <person name="Cohen D.B."/>
            <person name="Kent A.D."/>
        </authorList>
    </citation>
    <scope>NUCLEOTIDE SEQUENCE [LARGE SCALE GENOMIC DNA]</scope>
    <source>
        <strain evidence="1">1</strain>
    </source>
</reference>
<dbReference type="EMBL" id="LT985188">
    <property type="protein sequence ID" value="SPD86680.1"/>
    <property type="molecule type" value="Genomic_DNA"/>
</dbReference>
<sequence length="22" mass="2363">MAQGTVLLLAQTLIDQPHSGLR</sequence>
<gene>
    <name evidence="1" type="ORF">MPLG2_1644</name>
</gene>
<protein>
    <submittedName>
        <fullName evidence="1">Uncharacterized protein</fullName>
    </submittedName>
</protein>
<dbReference type="AlphaFoldDB" id="A0A2N9JGF7"/>
<evidence type="ECO:0000313" key="1">
    <source>
        <dbReference type="EMBL" id="SPD86680.1"/>
    </source>
</evidence>
<organism evidence="1 2">
    <name type="scientific">Micropruina glycogenica</name>
    <dbReference type="NCBI Taxonomy" id="75385"/>
    <lineage>
        <taxon>Bacteria</taxon>
        <taxon>Bacillati</taxon>
        <taxon>Actinomycetota</taxon>
        <taxon>Actinomycetes</taxon>
        <taxon>Propionibacteriales</taxon>
        <taxon>Nocardioidaceae</taxon>
        <taxon>Micropruina</taxon>
    </lineage>
</organism>
<dbReference type="KEGG" id="mgg:MPLG2_1644"/>
<name>A0A2N9JGF7_9ACTN</name>
<proteinExistence type="predicted"/>
<evidence type="ECO:0000313" key="2">
    <source>
        <dbReference type="Proteomes" id="UP000238164"/>
    </source>
</evidence>